<dbReference type="EC" id="7.1.1.2" evidence="3 10"/>
<dbReference type="GO" id="GO:0003954">
    <property type="term" value="F:NADH dehydrogenase activity"/>
    <property type="evidence" value="ECO:0007669"/>
    <property type="project" value="TreeGrafter"/>
</dbReference>
<evidence type="ECO:0000256" key="2">
    <source>
        <dbReference type="ARBA" id="ARBA00004141"/>
    </source>
</evidence>
<keyword evidence="10 13" id="KW-0496">Mitochondrion</keyword>
<dbReference type="EMBL" id="KJ619461">
    <property type="protein sequence ID" value="AIC37442.1"/>
    <property type="molecule type" value="Genomic_DNA"/>
</dbReference>
<dbReference type="Pfam" id="PF00361">
    <property type="entry name" value="Proton_antipo_M"/>
    <property type="match status" value="1"/>
</dbReference>
<dbReference type="GO" id="GO:0008137">
    <property type="term" value="F:NADH dehydrogenase (ubiquinone) activity"/>
    <property type="evidence" value="ECO:0007669"/>
    <property type="project" value="UniProtKB-EC"/>
</dbReference>
<feature type="transmembrane region" description="Helical" evidence="10">
    <location>
        <begin position="447"/>
        <end position="464"/>
    </location>
</feature>
<feature type="transmembrane region" description="Helical" evidence="10">
    <location>
        <begin position="532"/>
        <end position="549"/>
    </location>
</feature>
<dbReference type="GeneID" id="20832791"/>
<comment type="similarity">
    <text evidence="10">Belongs to the complex I subunit 5 family.</text>
</comment>
<reference evidence="13" key="1">
    <citation type="journal article" date="2014" name="Genome Biol. Evol.">
        <title>Evolutionary dynamics of the mitochondrial genome in the evaniomorpha (hymenoptera)?a group with an intermediate rate of gene rearrangement.</title>
        <authorList>
            <person name="Mao M."/>
            <person name="Gibson T."/>
            <person name="Dowton M."/>
        </authorList>
    </citation>
    <scope>NUCLEOTIDE SEQUENCE</scope>
</reference>
<keyword evidence="10" id="KW-0813">Transport</keyword>
<dbReference type="GO" id="GO:0015990">
    <property type="term" value="P:electron transport coupled proton transport"/>
    <property type="evidence" value="ECO:0007669"/>
    <property type="project" value="TreeGrafter"/>
</dbReference>
<evidence type="ECO:0000313" key="13">
    <source>
        <dbReference type="EMBL" id="AIC37442.1"/>
    </source>
</evidence>
<dbReference type="CTD" id="4540"/>
<feature type="transmembrane region" description="Helical" evidence="10">
    <location>
        <begin position="289"/>
        <end position="308"/>
    </location>
</feature>
<geneLocation type="mitochondrion" evidence="13"/>
<keyword evidence="5 10" id="KW-0812">Transmembrane</keyword>
<keyword evidence="8 10" id="KW-0472">Membrane</keyword>
<comment type="function">
    <text evidence="10">Core subunit of the mitochondrial membrane respiratory chain NADH dehydrogenase (Complex I) which catalyzes electron transfer from NADH through the respiratory chain, using ubiquinone as an electron acceptor. Essential for the catalytic activity and assembly of complex I.</text>
</comment>
<feature type="transmembrane region" description="Helical" evidence="10">
    <location>
        <begin position="412"/>
        <end position="435"/>
    </location>
</feature>
<dbReference type="RefSeq" id="YP_009092376.1">
    <property type="nucleotide sequence ID" value="NC_025289.1"/>
</dbReference>
<evidence type="ECO:0000256" key="7">
    <source>
        <dbReference type="ARBA" id="ARBA00022989"/>
    </source>
</evidence>
<keyword evidence="7 10" id="KW-1133">Transmembrane helix</keyword>
<feature type="transmembrane region" description="Helical" evidence="10">
    <location>
        <begin position="232"/>
        <end position="252"/>
    </location>
</feature>
<evidence type="ECO:0000256" key="9">
    <source>
        <dbReference type="ARBA" id="ARBA00049551"/>
    </source>
</evidence>
<dbReference type="InterPro" id="IPR001516">
    <property type="entry name" value="Proton_antipo_N"/>
</dbReference>
<evidence type="ECO:0000259" key="12">
    <source>
        <dbReference type="Pfam" id="PF00662"/>
    </source>
</evidence>
<evidence type="ECO:0000259" key="11">
    <source>
        <dbReference type="Pfam" id="PF00361"/>
    </source>
</evidence>
<feature type="transmembrane region" description="Helical" evidence="10">
    <location>
        <begin position="328"/>
        <end position="350"/>
    </location>
</feature>
<name>A0A096XMY5_9HYME</name>
<evidence type="ECO:0000256" key="1">
    <source>
        <dbReference type="ARBA" id="ARBA00003257"/>
    </source>
</evidence>
<dbReference type="Pfam" id="PF00662">
    <property type="entry name" value="Proton_antipo_N"/>
    <property type="match status" value="1"/>
</dbReference>
<proteinExistence type="inferred from homology"/>
<sequence>MNKYKFMFMLLSMASLWKSLILFKNKIMILLFWKFLSINSMKMEFSLYMDWMSFLFISTIMLISSMIMMYSINYMNNDKMMNTFTYILILFILSMICMIISPNLMSIILGWDGLGLTSFCLIMYYNNNQSMNSSLITILTNRLGDILILINISMLTMLGSWNFFIFKYENMYISIMLIITALTKSAQFPFSSWLPAAMAAPTPVSSLVHSSTLVTAGIYLLIRYMNIMNHKWIKLILLISASLTLLMSSILANMENDLKKIIALSTLSQLSIMMISLTSNLKMLSFFHLISHATFKSLLFMCSGTFIHNSNLTQNIRNFGNMILFTPFISSCFMIATLSLCGFMFMSGFFSKDWIYETTIYSKNNLINSLILLISIGLTISYSSRLLIMMFMNKSSHKNYLMKNFLDSKMNLSLIMLTVLSIIMSFLMSNLYFYSQQITMNSILEKSMILLISMMSIFLGKFIYNNTFHNFFILKYFFFLNSMIKMFIKMTLKTIYEMFKFEKMINEMMINLEVMNLNQFTLKFNKNIINEYKLFMMMILFLSIILMLYKF</sequence>
<gene>
    <name evidence="13" type="primary">ND5</name>
</gene>
<comment type="catalytic activity">
    <reaction evidence="9 10">
        <text>a ubiquinone + NADH + 5 H(+)(in) = a ubiquinol + NAD(+) + 4 H(+)(out)</text>
        <dbReference type="Rhea" id="RHEA:29091"/>
        <dbReference type="Rhea" id="RHEA-COMP:9565"/>
        <dbReference type="Rhea" id="RHEA-COMP:9566"/>
        <dbReference type="ChEBI" id="CHEBI:15378"/>
        <dbReference type="ChEBI" id="CHEBI:16389"/>
        <dbReference type="ChEBI" id="CHEBI:17976"/>
        <dbReference type="ChEBI" id="CHEBI:57540"/>
        <dbReference type="ChEBI" id="CHEBI:57945"/>
        <dbReference type="EC" id="7.1.1.2"/>
    </reaction>
</comment>
<keyword evidence="10" id="KW-0830">Ubiquinone</keyword>
<evidence type="ECO:0000256" key="6">
    <source>
        <dbReference type="ARBA" id="ARBA00022982"/>
    </source>
</evidence>
<feature type="transmembrane region" description="Helical" evidence="10">
    <location>
        <begin position="54"/>
        <end position="72"/>
    </location>
</feature>
<dbReference type="InterPro" id="IPR003945">
    <property type="entry name" value="NU5C-like"/>
</dbReference>
<feature type="transmembrane region" description="Helical" evidence="10">
    <location>
        <begin position="146"/>
        <end position="165"/>
    </location>
</feature>
<comment type="subcellular location">
    <subcellularLocation>
        <location evidence="2">Membrane</location>
        <topology evidence="2">Multi-pass membrane protein</topology>
    </subcellularLocation>
</comment>
<evidence type="ECO:0000256" key="5">
    <source>
        <dbReference type="ARBA" id="ARBA00022692"/>
    </source>
</evidence>
<dbReference type="AlphaFoldDB" id="A0A096XMY5"/>
<keyword evidence="6" id="KW-0249">Electron transport</keyword>
<feature type="transmembrane region" description="Helical" evidence="10">
    <location>
        <begin position="172"/>
        <end position="194"/>
    </location>
</feature>
<dbReference type="PANTHER" id="PTHR42829">
    <property type="entry name" value="NADH-UBIQUINONE OXIDOREDUCTASE CHAIN 5"/>
    <property type="match status" value="1"/>
</dbReference>
<dbReference type="GO" id="GO:0042773">
    <property type="term" value="P:ATP synthesis coupled electron transport"/>
    <property type="evidence" value="ECO:0007669"/>
    <property type="project" value="InterPro"/>
</dbReference>
<evidence type="ECO:0000256" key="3">
    <source>
        <dbReference type="ARBA" id="ARBA00012944"/>
    </source>
</evidence>
<feature type="domain" description="NADH:quinone oxidoreductase/Mrp antiporter transmembrane" evidence="11">
    <location>
        <begin position="101"/>
        <end position="368"/>
    </location>
</feature>
<keyword evidence="10" id="KW-0520">NAD</keyword>
<dbReference type="PANTHER" id="PTHR42829:SF2">
    <property type="entry name" value="NADH-UBIQUINONE OXIDOREDUCTASE CHAIN 5"/>
    <property type="match status" value="1"/>
</dbReference>
<feature type="transmembrane region" description="Helical" evidence="10">
    <location>
        <begin position="206"/>
        <end position="225"/>
    </location>
</feature>
<evidence type="ECO:0000256" key="10">
    <source>
        <dbReference type="RuleBase" id="RU003404"/>
    </source>
</evidence>
<dbReference type="InterPro" id="IPR001750">
    <property type="entry name" value="ND/Mrp_TM"/>
</dbReference>
<feature type="transmembrane region" description="Helical" evidence="10">
    <location>
        <begin position="84"/>
        <end position="101"/>
    </location>
</feature>
<dbReference type="GO" id="GO:0016020">
    <property type="term" value="C:membrane"/>
    <property type="evidence" value="ECO:0007669"/>
    <property type="project" value="UniProtKB-SubCell"/>
</dbReference>
<feature type="transmembrane region" description="Helical" evidence="10">
    <location>
        <begin position="258"/>
        <end position="277"/>
    </location>
</feature>
<protein>
    <recommendedName>
        <fullName evidence="4 10">NADH-ubiquinone oxidoreductase chain 5</fullName>
        <ecNumber evidence="3 10">7.1.1.2</ecNumber>
    </recommendedName>
</protein>
<dbReference type="PRINTS" id="PR01434">
    <property type="entry name" value="NADHDHGNASE5"/>
</dbReference>
<evidence type="ECO:0000256" key="8">
    <source>
        <dbReference type="ARBA" id="ARBA00023136"/>
    </source>
</evidence>
<feature type="transmembrane region" description="Helical" evidence="10">
    <location>
        <begin position="6"/>
        <end position="33"/>
    </location>
</feature>
<feature type="transmembrane region" description="Helical" evidence="10">
    <location>
        <begin position="370"/>
        <end position="392"/>
    </location>
</feature>
<accession>A0A096XMY5</accession>
<evidence type="ECO:0000256" key="4">
    <source>
        <dbReference type="ARBA" id="ARBA00021096"/>
    </source>
</evidence>
<feature type="domain" description="NADH-Ubiquinone oxidoreductase (complex I) chain 5 N-terminal" evidence="12">
    <location>
        <begin position="36"/>
        <end position="84"/>
    </location>
</feature>
<comment type="function">
    <text evidence="1">Core subunit of the mitochondrial membrane respiratory chain NADH dehydrogenase (Complex I) that is believed to belong to the minimal assembly required for catalysis. Complex I functions in the transfer of electrons from NADH to the respiratory chain. The immediate electron acceptor for the enzyme is believed to be ubiquinone.</text>
</comment>
<organism evidence="13">
    <name type="scientific">Orthogonalys pulchella</name>
    <dbReference type="NCBI Taxonomy" id="32427"/>
    <lineage>
        <taxon>Eukaryota</taxon>
        <taxon>Metazoa</taxon>
        <taxon>Ecdysozoa</taxon>
        <taxon>Arthropoda</taxon>
        <taxon>Hexapoda</taxon>
        <taxon>Insecta</taxon>
        <taxon>Pterygota</taxon>
        <taxon>Neoptera</taxon>
        <taxon>Endopterygota</taxon>
        <taxon>Hymenoptera</taxon>
        <taxon>Apocrita</taxon>
        <taxon>Trigonaloidea</taxon>
        <taxon>Trigonalidae</taxon>
        <taxon>Orthogonalys</taxon>
    </lineage>
</organism>
<feature type="transmembrane region" description="Helical" evidence="10">
    <location>
        <begin position="470"/>
        <end position="488"/>
    </location>
</feature>